<dbReference type="InterPro" id="IPR035952">
    <property type="entry name" value="Rhomboid-like_sf"/>
</dbReference>
<feature type="transmembrane region" description="Helical" evidence="7">
    <location>
        <begin position="41"/>
        <end position="61"/>
    </location>
</feature>
<feature type="transmembrane region" description="Helical" evidence="7">
    <location>
        <begin position="134"/>
        <end position="152"/>
    </location>
</feature>
<keyword evidence="4 7" id="KW-1133">Transmembrane helix</keyword>
<evidence type="ECO:0000256" key="2">
    <source>
        <dbReference type="ARBA" id="ARBA00022475"/>
    </source>
</evidence>
<feature type="transmembrane region" description="Helical" evidence="7">
    <location>
        <begin position="219"/>
        <end position="236"/>
    </location>
</feature>
<evidence type="ECO:0000256" key="4">
    <source>
        <dbReference type="ARBA" id="ARBA00022989"/>
    </source>
</evidence>
<dbReference type="Proteomes" id="UP000663792">
    <property type="component" value="Unassembled WGS sequence"/>
</dbReference>
<evidence type="ECO:0000259" key="8">
    <source>
        <dbReference type="Pfam" id="PF09924"/>
    </source>
</evidence>
<dbReference type="InterPro" id="IPR024320">
    <property type="entry name" value="LPG_synthase_C"/>
</dbReference>
<reference evidence="9" key="1">
    <citation type="submission" date="2021-01" db="EMBL/GenBank/DDBJ databases">
        <title>YIM 132084 draft genome.</title>
        <authorList>
            <person name="An D."/>
        </authorList>
    </citation>
    <scope>NUCLEOTIDE SEQUENCE</scope>
    <source>
        <strain evidence="9">YIM 132084</strain>
    </source>
</reference>
<dbReference type="Pfam" id="PF09924">
    <property type="entry name" value="LPG_synthase_C"/>
    <property type="match status" value="1"/>
</dbReference>
<feature type="transmembrane region" description="Helical" evidence="7">
    <location>
        <begin position="325"/>
        <end position="346"/>
    </location>
</feature>
<evidence type="ECO:0000256" key="6">
    <source>
        <dbReference type="SAM" id="MobiDB-lite"/>
    </source>
</evidence>
<keyword evidence="10" id="KW-1185">Reference proteome</keyword>
<feature type="transmembrane region" description="Helical" evidence="7">
    <location>
        <begin position="366"/>
        <end position="387"/>
    </location>
</feature>
<dbReference type="GO" id="GO:0055091">
    <property type="term" value="P:phospholipid homeostasis"/>
    <property type="evidence" value="ECO:0007669"/>
    <property type="project" value="TreeGrafter"/>
</dbReference>
<accession>A0A938YF19</accession>
<name>A0A938YF19_9ACTN</name>
<feature type="region of interest" description="Disordered" evidence="6">
    <location>
        <begin position="1"/>
        <end position="20"/>
    </location>
</feature>
<dbReference type="RefSeq" id="WP_205259619.1">
    <property type="nucleotide sequence ID" value="NZ_JAERWK010000007.1"/>
</dbReference>
<dbReference type="GO" id="GO:0016755">
    <property type="term" value="F:aminoacyltransferase activity"/>
    <property type="evidence" value="ECO:0007669"/>
    <property type="project" value="TreeGrafter"/>
</dbReference>
<proteinExistence type="predicted"/>
<comment type="subcellular location">
    <subcellularLocation>
        <location evidence="1">Cell membrane</location>
        <topology evidence="1">Multi-pass membrane protein</topology>
    </subcellularLocation>
</comment>
<dbReference type="EMBL" id="JAERWK010000007">
    <property type="protein sequence ID" value="MBM9466655.1"/>
    <property type="molecule type" value="Genomic_DNA"/>
</dbReference>
<feature type="transmembrane region" description="Helical" evidence="7">
    <location>
        <begin position="407"/>
        <end position="427"/>
    </location>
</feature>
<feature type="transmembrane region" description="Helical" evidence="7">
    <location>
        <begin position="256"/>
        <end position="275"/>
    </location>
</feature>
<dbReference type="PANTHER" id="PTHR34697:SF2">
    <property type="entry name" value="PHOSPHATIDYLGLYCEROL LYSYLTRANSFERASE"/>
    <property type="match status" value="1"/>
</dbReference>
<comment type="caution">
    <text evidence="9">The sequence shown here is derived from an EMBL/GenBank/DDBJ whole genome shotgun (WGS) entry which is preliminary data.</text>
</comment>
<feature type="transmembrane region" description="Helical" evidence="7">
    <location>
        <begin position="102"/>
        <end position="122"/>
    </location>
</feature>
<keyword evidence="5 7" id="KW-0472">Membrane</keyword>
<evidence type="ECO:0000256" key="3">
    <source>
        <dbReference type="ARBA" id="ARBA00022692"/>
    </source>
</evidence>
<keyword evidence="2" id="KW-1003">Cell membrane</keyword>
<dbReference type="GO" id="GO:0005886">
    <property type="term" value="C:plasma membrane"/>
    <property type="evidence" value="ECO:0007669"/>
    <property type="project" value="UniProtKB-SubCell"/>
</dbReference>
<sequence length="842" mass="90984">MSTTVVPPAEPAPAPPGRFAAPARRAGEALRRLLPQLRSTPVVLVWLVAFWAAGAVTGSLVHGPDGQPDLATPSGTGLWNAVAVGIPTLRDGHWWTPFTAPFFAADLITYLGASVLLVATAAAVERRWGSRRTLLIAIAVLVLGTALGLAVIELATLVPDWTWASQLEQGTAVSPTPLVFGLLAAASADMSALWRRRLRLALVAVGLVMLLYGGRIEDVLRLASTLVGLAIGAFVLHRGQRHVLATRSSIHETRVLVAVVFAASTLGPVLCAFSDDMDGPLQFLQVLYVGPDVAEARGVADMVMALVPAALVLVLTAGLRRGRRFAWWAMLGVHAALLIIGVVFAFQLLAVADDIGLSELADEQGISLVASLAPLAVIPVLLMLLLWLTRRSFTVSAPARTYRRFGLLVGATVLVGWVLSVGLGALVEDQYTPVPTFWQLVADYPLRLLPNGYGEIVNPGFEPDRDTFAEFLTDWLGVVVWLVVLVGLLRSFVKAAVTSTALDAERARDILDRHGVTSLAWLTTWEGNSWWFSADGSSYVAYRVEGGVALTTGDPIGPADRLEATIREFVDHCSHQGWIPAFYSTTEAVKQVTDRLGWPSLQVAEETVLPLGSVAFAGKKFQDIRTAISRAGKAGVTAEWISYPTAPLAVRDQIQAISEEWVSDKALPEMGFTLGGIAELDDPHVRCLIAVDESRTVHAVTSWMPSFRDGQVIGYTLDFMRRRSTGDLKGLMEFLIGRAALDLQAEGLEFLSLSGAPLAHADPSAPSTAVDRVLEWIGRTMEPVYGFRSLLKFKAKFQPEYQPMYMNYPEQAVLPRIGLGISHAYLPHLTVTQTVRMIGELT</sequence>
<evidence type="ECO:0000256" key="1">
    <source>
        <dbReference type="ARBA" id="ARBA00004651"/>
    </source>
</evidence>
<dbReference type="PANTHER" id="PTHR34697">
    <property type="entry name" value="PHOSPHATIDYLGLYCEROL LYSYLTRANSFERASE"/>
    <property type="match status" value="1"/>
</dbReference>
<feature type="transmembrane region" description="Helical" evidence="7">
    <location>
        <begin position="172"/>
        <end position="190"/>
    </location>
</feature>
<evidence type="ECO:0000313" key="9">
    <source>
        <dbReference type="EMBL" id="MBM9466655.1"/>
    </source>
</evidence>
<dbReference type="Gene3D" id="1.20.1540.10">
    <property type="entry name" value="Rhomboid-like"/>
    <property type="match status" value="1"/>
</dbReference>
<feature type="domain" description="Phosphatidylglycerol lysyltransferase C-terminal" evidence="8">
    <location>
        <begin position="509"/>
        <end position="807"/>
    </location>
</feature>
<feature type="transmembrane region" description="Helical" evidence="7">
    <location>
        <begin position="298"/>
        <end position="318"/>
    </location>
</feature>
<keyword evidence="3 7" id="KW-0812">Transmembrane</keyword>
<evidence type="ECO:0000256" key="5">
    <source>
        <dbReference type="ARBA" id="ARBA00023136"/>
    </source>
</evidence>
<organism evidence="9 10">
    <name type="scientific">Nakamurella leprariae</name>
    <dbReference type="NCBI Taxonomy" id="2803911"/>
    <lineage>
        <taxon>Bacteria</taxon>
        <taxon>Bacillati</taxon>
        <taxon>Actinomycetota</taxon>
        <taxon>Actinomycetes</taxon>
        <taxon>Nakamurellales</taxon>
        <taxon>Nakamurellaceae</taxon>
        <taxon>Nakamurella</taxon>
    </lineage>
</organism>
<protein>
    <submittedName>
        <fullName evidence="9">DUF2156 domain-containing protein</fullName>
    </submittedName>
</protein>
<dbReference type="AlphaFoldDB" id="A0A938YF19"/>
<evidence type="ECO:0000313" key="10">
    <source>
        <dbReference type="Proteomes" id="UP000663792"/>
    </source>
</evidence>
<dbReference type="SUPFAM" id="SSF144091">
    <property type="entry name" value="Rhomboid-like"/>
    <property type="match status" value="1"/>
</dbReference>
<feature type="transmembrane region" description="Helical" evidence="7">
    <location>
        <begin position="197"/>
        <end position="213"/>
    </location>
</feature>
<feature type="transmembrane region" description="Helical" evidence="7">
    <location>
        <begin position="475"/>
        <end position="493"/>
    </location>
</feature>
<dbReference type="InterPro" id="IPR051211">
    <property type="entry name" value="PG_lysyltransferase"/>
</dbReference>
<gene>
    <name evidence="9" type="ORF">JL106_05085</name>
</gene>
<evidence type="ECO:0000256" key="7">
    <source>
        <dbReference type="SAM" id="Phobius"/>
    </source>
</evidence>